<dbReference type="InterPro" id="IPR038350">
    <property type="entry name" value="Orai_sf"/>
</dbReference>
<dbReference type="EMBL" id="VIIS01000693">
    <property type="protein sequence ID" value="KAF0306072.1"/>
    <property type="molecule type" value="Genomic_DNA"/>
</dbReference>
<dbReference type="GO" id="GO:0016020">
    <property type="term" value="C:membrane"/>
    <property type="evidence" value="ECO:0007669"/>
    <property type="project" value="UniProtKB-SubCell"/>
</dbReference>
<evidence type="ECO:0000256" key="5">
    <source>
        <dbReference type="ARBA" id="ARBA00023136"/>
    </source>
</evidence>
<dbReference type="PANTHER" id="PTHR31501">
    <property type="entry name" value="CALCIUM RELEASE-ACTIVATED CALCIUM CHANNEL PROTEIN 1"/>
    <property type="match status" value="1"/>
</dbReference>
<feature type="transmembrane region" description="Helical" evidence="6">
    <location>
        <begin position="107"/>
        <end position="133"/>
    </location>
</feature>
<evidence type="ECO:0000313" key="9">
    <source>
        <dbReference type="Proteomes" id="UP000440578"/>
    </source>
</evidence>
<dbReference type="GO" id="GO:0015279">
    <property type="term" value="F:store-operated calcium channel activity"/>
    <property type="evidence" value="ECO:0007669"/>
    <property type="project" value="TreeGrafter"/>
</dbReference>
<dbReference type="Proteomes" id="UP000440578">
    <property type="component" value="Unassembled WGS sequence"/>
</dbReference>
<evidence type="ECO:0000313" key="7">
    <source>
        <dbReference type="EMBL" id="KAF0299057.1"/>
    </source>
</evidence>
<gene>
    <name evidence="8" type="primary">olf186-F_2</name>
    <name evidence="7" type="synonym">olf186-F_0</name>
    <name evidence="7" type="ORF">FJT64_000412</name>
    <name evidence="8" type="ORF">FJT64_022383</name>
</gene>
<dbReference type="Gene3D" id="1.20.140.140">
    <property type="entry name" value="Calcium release-activated calcium channel protein Orai"/>
    <property type="match status" value="1"/>
</dbReference>
<dbReference type="EMBL" id="VIIS01001398">
    <property type="protein sequence ID" value="KAF0299057.1"/>
    <property type="molecule type" value="Genomic_DNA"/>
</dbReference>
<dbReference type="Pfam" id="PF07856">
    <property type="entry name" value="Orai-1"/>
    <property type="match status" value="1"/>
</dbReference>
<dbReference type="OrthoDB" id="61124at2759"/>
<evidence type="ECO:0000256" key="1">
    <source>
        <dbReference type="ARBA" id="ARBA00004141"/>
    </source>
</evidence>
<dbReference type="EMBL" id="VIIS01000693">
    <property type="protein sequence ID" value="KAF0306073.1"/>
    <property type="molecule type" value="Genomic_DNA"/>
</dbReference>
<evidence type="ECO:0000256" key="3">
    <source>
        <dbReference type="ARBA" id="ARBA00022692"/>
    </source>
</evidence>
<dbReference type="GO" id="GO:0002115">
    <property type="term" value="P:store-operated calcium entry"/>
    <property type="evidence" value="ECO:0007669"/>
    <property type="project" value="TreeGrafter"/>
</dbReference>
<dbReference type="AlphaFoldDB" id="A0A6A4WIZ9"/>
<reference evidence="8 9" key="1">
    <citation type="submission" date="2019-07" db="EMBL/GenBank/DDBJ databases">
        <title>Draft genome assembly of a fouling barnacle, Amphibalanus amphitrite (Darwin, 1854): The first reference genome for Thecostraca.</title>
        <authorList>
            <person name="Kim W."/>
        </authorList>
    </citation>
    <scope>NUCLEOTIDE SEQUENCE [LARGE SCALE GENOMIC DNA]</scope>
    <source>
        <strain evidence="8">SNU_AA5</strain>
        <tissue evidence="8">Soma without cirri and trophi</tissue>
    </source>
</reference>
<keyword evidence="5 6" id="KW-0472">Membrane</keyword>
<proteinExistence type="inferred from homology"/>
<evidence type="ECO:0000256" key="2">
    <source>
        <dbReference type="ARBA" id="ARBA00008062"/>
    </source>
</evidence>
<keyword evidence="4 6" id="KW-1133">Transmembrane helix</keyword>
<keyword evidence="9" id="KW-1185">Reference proteome</keyword>
<feature type="transmembrane region" description="Helical" evidence="6">
    <location>
        <begin position="163"/>
        <end position="188"/>
    </location>
</feature>
<accession>A0A6A4WIZ9</accession>
<dbReference type="PANTHER" id="PTHR31501:SF7">
    <property type="entry name" value="CALCIUM RELEASE-ACTIVATED CALCIUM CHANNEL PROTEIN 1"/>
    <property type="match status" value="1"/>
</dbReference>
<sequence>MVYSDATSENLSLVSGLNPYGGPGPARPELTRPSLAAAASVYHAVPVSHSLRMAGDSSSHTYFLAWRNLHLSRAKLKASSRTSALLSGFAMVAMVEVQLSRTIPTGLLVAFAMCTTLLVAIHMLALMISTCILPHVEAVSSMHAVSAVSESPHSKMHIYIEMAWVFSTVVGLMLFMVEIALLCWVKFFDVSQEAAWASTALLVPIVCIFTLFALHFYRKLVSHKYEITESGIRELEKLKGQLDLPVTAAANTESTYAPSDHMV</sequence>
<evidence type="ECO:0000256" key="4">
    <source>
        <dbReference type="ARBA" id="ARBA00022989"/>
    </source>
</evidence>
<comment type="similarity">
    <text evidence="2">Belongs to the Orai family.</text>
</comment>
<evidence type="ECO:0000256" key="6">
    <source>
        <dbReference type="SAM" id="Phobius"/>
    </source>
</evidence>
<organism evidence="8 9">
    <name type="scientific">Amphibalanus amphitrite</name>
    <name type="common">Striped barnacle</name>
    <name type="synonym">Balanus amphitrite</name>
    <dbReference type="NCBI Taxonomy" id="1232801"/>
    <lineage>
        <taxon>Eukaryota</taxon>
        <taxon>Metazoa</taxon>
        <taxon>Ecdysozoa</taxon>
        <taxon>Arthropoda</taxon>
        <taxon>Crustacea</taxon>
        <taxon>Multicrustacea</taxon>
        <taxon>Cirripedia</taxon>
        <taxon>Thoracica</taxon>
        <taxon>Thoracicalcarea</taxon>
        <taxon>Balanomorpha</taxon>
        <taxon>Balanoidea</taxon>
        <taxon>Balanidae</taxon>
        <taxon>Amphibalaninae</taxon>
        <taxon>Amphibalanus</taxon>
    </lineage>
</organism>
<evidence type="ECO:0000313" key="8">
    <source>
        <dbReference type="EMBL" id="KAF0306073.1"/>
    </source>
</evidence>
<dbReference type="FunFam" id="1.20.140.140:FF:000005">
    <property type="entry name" value="calcium release-activated calcium channel protein 1"/>
    <property type="match status" value="1"/>
</dbReference>
<keyword evidence="3 6" id="KW-0812">Transmembrane</keyword>
<feature type="transmembrane region" description="Helical" evidence="6">
    <location>
        <begin position="83"/>
        <end position="101"/>
    </location>
</feature>
<protein>
    <submittedName>
        <fullName evidence="8">Calcium release-activated calcium channel protein 1</fullName>
    </submittedName>
</protein>
<comment type="caution">
    <text evidence="8">The sequence shown here is derived from an EMBL/GenBank/DDBJ whole genome shotgun (WGS) entry which is preliminary data.</text>
</comment>
<name>A0A6A4WIZ9_AMPAM</name>
<comment type="subcellular location">
    <subcellularLocation>
        <location evidence="1">Membrane</location>
        <topology evidence="1">Multi-pass membrane protein</topology>
    </subcellularLocation>
</comment>
<dbReference type="InterPro" id="IPR012446">
    <property type="entry name" value="CRAC_channel"/>
</dbReference>
<feature type="transmembrane region" description="Helical" evidence="6">
    <location>
        <begin position="194"/>
        <end position="217"/>
    </location>
</feature>